<sequence>MSRKNSKNSAADRHLQAVADDPGKQQNTPTTEEKVRTALATEPGSTTATIAMAGRVGRSTAAKILASWDRDGIAIRTPGNGPRNPDTWALAPSDRDTAAPDADETHADATAAPGTDPTAADHFSDTDKAPEEPVATADDTNDTDNVPAKEEVIVEGPGTSSETDNDSAPDISDDVPAATVDTDGTTPPPDDTAPVDTATEAKPSPSASRTIPEATDVATPKDKDRLPKGGLRALVEEYLTKHPGEDFGPAKIGKVLGRSGGAVNNALEKLVTDGSAVKTCEAPKRFAINPAKTDVPETAGDAE</sequence>
<organism evidence="2 3">
    <name type="scientific">Amycolatopsis sulphurea</name>
    <dbReference type="NCBI Taxonomy" id="76022"/>
    <lineage>
        <taxon>Bacteria</taxon>
        <taxon>Bacillati</taxon>
        <taxon>Actinomycetota</taxon>
        <taxon>Actinomycetes</taxon>
        <taxon>Pseudonocardiales</taxon>
        <taxon>Pseudonocardiaceae</taxon>
        <taxon>Amycolatopsis</taxon>
    </lineage>
</organism>
<dbReference type="Proteomes" id="UP000243542">
    <property type="component" value="Unassembled WGS sequence"/>
</dbReference>
<dbReference type="AlphaFoldDB" id="A0A2A9F7S5"/>
<comment type="caution">
    <text evidence="2">The sequence shown here is derived from an EMBL/GenBank/DDBJ whole genome shotgun (WGS) entry which is preliminary data.</text>
</comment>
<keyword evidence="3" id="KW-1185">Reference proteome</keyword>
<reference evidence="2 3" key="1">
    <citation type="submission" date="2017-10" db="EMBL/GenBank/DDBJ databases">
        <title>Sequencing the genomes of 1000 actinobacteria strains.</title>
        <authorList>
            <person name="Klenk H.-P."/>
        </authorList>
    </citation>
    <scope>NUCLEOTIDE SEQUENCE [LARGE SCALE GENOMIC DNA]</scope>
    <source>
        <strain evidence="2 3">DSM 46092</strain>
    </source>
</reference>
<feature type="compositionally biased region" description="Low complexity" evidence="1">
    <location>
        <begin position="174"/>
        <end position="185"/>
    </location>
</feature>
<accession>A0A2A9F7S5</accession>
<gene>
    <name evidence="2" type="ORF">ATK36_2045</name>
</gene>
<name>A0A2A9F7S5_9PSEU</name>
<evidence type="ECO:0000313" key="2">
    <source>
        <dbReference type="EMBL" id="PFG47033.1"/>
    </source>
</evidence>
<proteinExistence type="predicted"/>
<evidence type="ECO:0000313" key="3">
    <source>
        <dbReference type="Proteomes" id="UP000243542"/>
    </source>
</evidence>
<feature type="region of interest" description="Disordered" evidence="1">
    <location>
        <begin position="1"/>
        <end position="57"/>
    </location>
</feature>
<feature type="compositionally biased region" description="Low complexity" evidence="1">
    <location>
        <begin position="108"/>
        <end position="121"/>
    </location>
</feature>
<protein>
    <submittedName>
        <fullName evidence="2">Uncharacterized protein</fullName>
    </submittedName>
</protein>
<feature type="compositionally biased region" description="Basic and acidic residues" evidence="1">
    <location>
        <begin position="93"/>
        <end position="107"/>
    </location>
</feature>
<evidence type="ECO:0000256" key="1">
    <source>
        <dbReference type="SAM" id="MobiDB-lite"/>
    </source>
</evidence>
<feature type="compositionally biased region" description="Basic and acidic residues" evidence="1">
    <location>
        <begin position="122"/>
        <end position="131"/>
    </location>
</feature>
<dbReference type="EMBL" id="PDJK01000002">
    <property type="protein sequence ID" value="PFG47033.1"/>
    <property type="molecule type" value="Genomic_DNA"/>
</dbReference>
<feature type="compositionally biased region" description="Low complexity" evidence="1">
    <location>
        <begin position="133"/>
        <end position="146"/>
    </location>
</feature>
<feature type="compositionally biased region" description="Acidic residues" evidence="1">
    <location>
        <begin position="163"/>
        <end position="173"/>
    </location>
</feature>
<feature type="region of interest" description="Disordered" evidence="1">
    <location>
        <begin position="69"/>
        <end position="227"/>
    </location>
</feature>